<dbReference type="AlphaFoldDB" id="A0A4R1MEJ6"/>
<reference evidence="2 3" key="1">
    <citation type="submission" date="2019-03" db="EMBL/GenBank/DDBJ databases">
        <title>Genomic Encyclopedia of Type Strains, Phase IV (KMG-IV): sequencing the most valuable type-strain genomes for metagenomic binning, comparative biology and taxonomic classification.</title>
        <authorList>
            <person name="Goeker M."/>
        </authorList>
    </citation>
    <scope>NUCLEOTIDE SEQUENCE [LARGE SCALE GENOMIC DNA]</scope>
    <source>
        <strain evidence="2 3">DSM 24176</strain>
    </source>
</reference>
<dbReference type="RefSeq" id="WP_132283085.1">
    <property type="nucleotide sequence ID" value="NZ_SMGQ01000015.1"/>
</dbReference>
<name>A0A4R1MEJ6_9FIRM</name>
<keyword evidence="1" id="KW-0812">Transmembrane</keyword>
<evidence type="ECO:0000313" key="2">
    <source>
        <dbReference type="EMBL" id="TCK90645.1"/>
    </source>
</evidence>
<gene>
    <name evidence="2" type="ORF">EDC19_2414</name>
</gene>
<dbReference type="EMBL" id="SMGQ01000015">
    <property type="protein sequence ID" value="TCK90645.1"/>
    <property type="molecule type" value="Genomic_DNA"/>
</dbReference>
<accession>A0A4R1MEJ6</accession>
<evidence type="ECO:0000256" key="1">
    <source>
        <dbReference type="SAM" id="Phobius"/>
    </source>
</evidence>
<evidence type="ECO:0000313" key="3">
    <source>
        <dbReference type="Proteomes" id="UP000294545"/>
    </source>
</evidence>
<comment type="caution">
    <text evidence="2">The sequence shown here is derived from an EMBL/GenBank/DDBJ whole genome shotgun (WGS) entry which is preliminary data.</text>
</comment>
<organism evidence="2 3">
    <name type="scientific">Natranaerovirga hydrolytica</name>
    <dbReference type="NCBI Taxonomy" id="680378"/>
    <lineage>
        <taxon>Bacteria</taxon>
        <taxon>Bacillati</taxon>
        <taxon>Bacillota</taxon>
        <taxon>Clostridia</taxon>
        <taxon>Lachnospirales</taxon>
        <taxon>Natranaerovirgaceae</taxon>
        <taxon>Natranaerovirga</taxon>
    </lineage>
</organism>
<feature type="transmembrane region" description="Helical" evidence="1">
    <location>
        <begin position="21"/>
        <end position="38"/>
    </location>
</feature>
<keyword evidence="3" id="KW-1185">Reference proteome</keyword>
<proteinExistence type="predicted"/>
<dbReference type="Proteomes" id="UP000294545">
    <property type="component" value="Unassembled WGS sequence"/>
</dbReference>
<keyword evidence="1" id="KW-0472">Membrane</keyword>
<keyword evidence="1" id="KW-1133">Transmembrane helix</keyword>
<sequence>MTNKRNTIINNERGDIGIKQIAITVAVIVVIGLIIGVVRSNMSTWVNEVWRLFMDQIDSLIR</sequence>
<protein>
    <submittedName>
        <fullName evidence="2">Uncharacterized protein</fullName>
    </submittedName>
</protein>